<comment type="caution">
    <text evidence="1">The sequence shown here is derived from an EMBL/GenBank/DDBJ whole genome shotgun (WGS) entry which is preliminary data.</text>
</comment>
<proteinExistence type="predicted"/>
<name>A0A917G5T9_9NOCA</name>
<sequence length="108" mass="12069">MAPQDYSHSDHAQKSRESKATALARYLWDRDIDSSDLESMTPDLRRKLARAASINPPSTNETWTSVARMLDDKASWAAANPAHPSSARAYVDEKIMWVKPPITPWSSG</sequence>
<keyword evidence="2" id="KW-1185">Reference proteome</keyword>
<dbReference type="RefSeq" id="WP_188546790.1">
    <property type="nucleotide sequence ID" value="NZ_BMCU01000005.1"/>
</dbReference>
<dbReference type="AlphaFoldDB" id="A0A917G5T9"/>
<evidence type="ECO:0000313" key="1">
    <source>
        <dbReference type="EMBL" id="GGG23213.1"/>
    </source>
</evidence>
<gene>
    <name evidence="1" type="ORF">GCM10007304_41260</name>
</gene>
<organism evidence="1 2">
    <name type="scientific">Rhodococcoides trifolii</name>
    <dbReference type="NCBI Taxonomy" id="908250"/>
    <lineage>
        <taxon>Bacteria</taxon>
        <taxon>Bacillati</taxon>
        <taxon>Actinomycetota</taxon>
        <taxon>Actinomycetes</taxon>
        <taxon>Mycobacteriales</taxon>
        <taxon>Nocardiaceae</taxon>
        <taxon>Rhodococcoides</taxon>
    </lineage>
</organism>
<dbReference type="EMBL" id="BMCU01000005">
    <property type="protein sequence ID" value="GGG23213.1"/>
    <property type="molecule type" value="Genomic_DNA"/>
</dbReference>
<reference evidence="1" key="1">
    <citation type="journal article" date="2014" name="Int. J. Syst. Evol. Microbiol.">
        <title>Complete genome sequence of Corynebacterium casei LMG S-19264T (=DSM 44701T), isolated from a smear-ripened cheese.</title>
        <authorList>
            <consortium name="US DOE Joint Genome Institute (JGI-PGF)"/>
            <person name="Walter F."/>
            <person name="Albersmeier A."/>
            <person name="Kalinowski J."/>
            <person name="Ruckert C."/>
        </authorList>
    </citation>
    <scope>NUCLEOTIDE SEQUENCE</scope>
    <source>
        <strain evidence="1">CCM 7905</strain>
    </source>
</reference>
<dbReference type="Proteomes" id="UP000654257">
    <property type="component" value="Unassembled WGS sequence"/>
</dbReference>
<protein>
    <submittedName>
        <fullName evidence="1">Uncharacterized protein</fullName>
    </submittedName>
</protein>
<evidence type="ECO:0000313" key="2">
    <source>
        <dbReference type="Proteomes" id="UP000654257"/>
    </source>
</evidence>
<reference evidence="1" key="2">
    <citation type="submission" date="2020-09" db="EMBL/GenBank/DDBJ databases">
        <authorList>
            <person name="Sun Q."/>
            <person name="Sedlacek I."/>
        </authorList>
    </citation>
    <scope>NUCLEOTIDE SEQUENCE</scope>
    <source>
        <strain evidence="1">CCM 7905</strain>
    </source>
</reference>
<accession>A0A917G5T9</accession>